<protein>
    <submittedName>
        <fullName evidence="3">Transporter, putative</fullName>
    </submittedName>
</protein>
<feature type="transmembrane region" description="Helical" evidence="1">
    <location>
        <begin position="340"/>
        <end position="366"/>
    </location>
</feature>
<feature type="transmembrane region" description="Helical" evidence="1">
    <location>
        <begin position="224"/>
        <end position="248"/>
    </location>
</feature>
<reference evidence="3" key="1">
    <citation type="submission" date="2015-10" db="EMBL/GenBank/DDBJ databases">
        <authorList>
            <person name="Gilbert D.G."/>
        </authorList>
    </citation>
    <scope>NUCLEOTIDE SEQUENCE</scope>
</reference>
<feature type="transmembrane region" description="Helical" evidence="1">
    <location>
        <begin position="126"/>
        <end position="145"/>
    </location>
</feature>
<organism evidence="3">
    <name type="scientific">hydrothermal vent metagenome</name>
    <dbReference type="NCBI Taxonomy" id="652676"/>
    <lineage>
        <taxon>unclassified sequences</taxon>
        <taxon>metagenomes</taxon>
        <taxon>ecological metagenomes</taxon>
    </lineage>
</organism>
<dbReference type="PANTHER" id="PTHR11360:SF290">
    <property type="entry name" value="MONOCARBOXYLATE MFS PERMEASE"/>
    <property type="match status" value="1"/>
</dbReference>
<dbReference type="CDD" id="cd17355">
    <property type="entry name" value="MFS_YcxA_like"/>
    <property type="match status" value="1"/>
</dbReference>
<sequence length="416" mass="44847">MVGAGGLVQFTGAILFFQAFGAYFLLIEDEFGWSKALLAGAFALARLESGLLGPIQGWMIDRYGPRAVILWGLVIFGLGLIGFSQIESIIEFYVYFFFIALGTSLGGFLSVTTALVNWFSKHRAKALALSQFGFSFGGLLVPITIFSLETVGWRITAAVSGIIVLIVAWPLTRIIDHRPEDVGETPDGIPYQGPTLSTMSQNPTSTPAYRQADFTAREALRTRAFWFMSLGHGTSLLIIGAVMVHLILHVNGQLGYSLTAAGLVVSLMTAMQMIGLVSAGFLGDRFDKRLIVTACMGFHAAGMLLLAYAHNIWMVIGFAVLHGIAWGTRGPLMQAIRADYFGASNFGVIMGWSSLIVMMGMALGPLYAGYMADRTGSYVSAFTILAITALFGAVFFLLAKKPVKQLQPESAQSPTS</sequence>
<feature type="transmembrane region" description="Helical" evidence="1">
    <location>
        <begin position="67"/>
        <end position="86"/>
    </location>
</feature>
<name>A0A160TZ17_9ZZZZ</name>
<feature type="transmembrane region" description="Helical" evidence="1">
    <location>
        <begin position="151"/>
        <end position="171"/>
    </location>
</feature>
<feature type="transmembrane region" description="Helical" evidence="1">
    <location>
        <begin position="378"/>
        <end position="399"/>
    </location>
</feature>
<dbReference type="GO" id="GO:0022857">
    <property type="term" value="F:transmembrane transporter activity"/>
    <property type="evidence" value="ECO:0007669"/>
    <property type="project" value="InterPro"/>
</dbReference>
<dbReference type="InterPro" id="IPR036259">
    <property type="entry name" value="MFS_trans_sf"/>
</dbReference>
<dbReference type="PANTHER" id="PTHR11360">
    <property type="entry name" value="MONOCARBOXYLATE TRANSPORTER"/>
    <property type="match status" value="1"/>
</dbReference>
<evidence type="ECO:0000256" key="1">
    <source>
        <dbReference type="SAM" id="Phobius"/>
    </source>
</evidence>
<dbReference type="InterPro" id="IPR011701">
    <property type="entry name" value="MFS"/>
</dbReference>
<dbReference type="PROSITE" id="PS50850">
    <property type="entry name" value="MFS"/>
    <property type="match status" value="1"/>
</dbReference>
<keyword evidence="1" id="KW-0812">Transmembrane</keyword>
<dbReference type="InterPro" id="IPR050327">
    <property type="entry name" value="Proton-linked_MCT"/>
</dbReference>
<dbReference type="Gene3D" id="1.20.1250.20">
    <property type="entry name" value="MFS general substrate transporter like domains"/>
    <property type="match status" value="2"/>
</dbReference>
<keyword evidence="1" id="KW-1133">Transmembrane helix</keyword>
<dbReference type="EMBL" id="CZRL01000120">
    <property type="protein sequence ID" value="CUS55139.1"/>
    <property type="molecule type" value="Genomic_DNA"/>
</dbReference>
<proteinExistence type="predicted"/>
<feature type="domain" description="Major facilitator superfamily (MFS) profile" evidence="2">
    <location>
        <begin position="1"/>
        <end position="404"/>
    </location>
</feature>
<gene>
    <name evidence="3" type="ORF">MGWOODY_XGa2207</name>
</gene>
<feature type="transmembrane region" description="Helical" evidence="1">
    <location>
        <begin position="92"/>
        <end position="119"/>
    </location>
</feature>
<evidence type="ECO:0000313" key="3">
    <source>
        <dbReference type="EMBL" id="CUS55139.1"/>
    </source>
</evidence>
<accession>A0A160TZ17</accession>
<dbReference type="Pfam" id="PF07690">
    <property type="entry name" value="MFS_1"/>
    <property type="match status" value="1"/>
</dbReference>
<feature type="transmembrane region" description="Helical" evidence="1">
    <location>
        <begin position="7"/>
        <end position="27"/>
    </location>
</feature>
<dbReference type="InterPro" id="IPR020846">
    <property type="entry name" value="MFS_dom"/>
</dbReference>
<feature type="transmembrane region" description="Helical" evidence="1">
    <location>
        <begin position="312"/>
        <end position="328"/>
    </location>
</feature>
<dbReference type="SUPFAM" id="SSF103473">
    <property type="entry name" value="MFS general substrate transporter"/>
    <property type="match status" value="1"/>
</dbReference>
<keyword evidence="1" id="KW-0472">Membrane</keyword>
<dbReference type="AlphaFoldDB" id="A0A160TZ17"/>
<feature type="transmembrane region" description="Helical" evidence="1">
    <location>
        <begin position="254"/>
        <end position="277"/>
    </location>
</feature>
<evidence type="ECO:0000259" key="2">
    <source>
        <dbReference type="PROSITE" id="PS50850"/>
    </source>
</evidence>